<dbReference type="CDD" id="cd13692">
    <property type="entry name" value="PBP2_BztA"/>
    <property type="match status" value="1"/>
</dbReference>
<dbReference type="SMART" id="SM00062">
    <property type="entry name" value="PBPb"/>
    <property type="match status" value="1"/>
</dbReference>
<dbReference type="PANTHER" id="PTHR30085:SF7">
    <property type="entry name" value="AMINO-ACID ABC TRANSPORTER-BINDING PROTEIN YHDW-RELATED"/>
    <property type="match status" value="1"/>
</dbReference>
<feature type="domain" description="Solute-binding protein family 3/N-terminal" evidence="4">
    <location>
        <begin position="38"/>
        <end position="267"/>
    </location>
</feature>
<dbReference type="InterPro" id="IPR001638">
    <property type="entry name" value="Solute-binding_3/MltF_N"/>
</dbReference>
<dbReference type="Pfam" id="PF00497">
    <property type="entry name" value="SBP_bac_3"/>
    <property type="match status" value="1"/>
</dbReference>
<dbReference type="GO" id="GO:0006865">
    <property type="term" value="P:amino acid transport"/>
    <property type="evidence" value="ECO:0007669"/>
    <property type="project" value="TreeGrafter"/>
</dbReference>
<gene>
    <name evidence="5" type="ORF">MGWOODY_XGa10</name>
</gene>
<dbReference type="Gene3D" id="3.40.190.10">
    <property type="entry name" value="Periplasmic binding protein-like II"/>
    <property type="match status" value="2"/>
</dbReference>
<dbReference type="AlphaFoldDB" id="A0A160TUH0"/>
<name>A0A160TUH0_9ZZZZ</name>
<proteinExistence type="inferred from homology"/>
<evidence type="ECO:0000256" key="2">
    <source>
        <dbReference type="ARBA" id="ARBA00022448"/>
    </source>
</evidence>
<sequence length="346" mass="37097">MKVMKLLAAAAVMTGMAFAGTSTAVAESTLDIVKKRGHLRCQVGQPSPGFYNLDKDGNWYGSDVAVCRAIAAAVLGDANKVEFQSVSTPQRFTAMANGESDVLSRTTTWTLLRDTQLGLDFTTVNFYDGQGFMVRIDSGIKSALELEGATVCVATGTTTELNLADYSRANNLSIEPVTFEDKNVRNETFYKGGCDAVTNDKSGLASTKAEFPDAENFVILPETISKEPLGPVVRQGDSNWNDIVMWTVFALVAAEELGLNSGNVASVRSSSTNAEVKRMLGVEGNLHEGLGLSKDWAYNIVSQVGNYDEVYEAYMGGGELGIGIARAGSQNALWTQGGLMYSPPFR</sequence>
<accession>A0A160TUH0</accession>
<evidence type="ECO:0000313" key="5">
    <source>
        <dbReference type="EMBL" id="CUS53918.1"/>
    </source>
</evidence>
<protein>
    <submittedName>
        <fullName evidence="5">Glutamate Aspartate periplasmic binding protein GltI (TC 3.A.1.3.4)</fullName>
    </submittedName>
</protein>
<comment type="similarity">
    <text evidence="1">Belongs to the bacterial solute-binding protein 3 family.</text>
</comment>
<dbReference type="SUPFAM" id="SSF53850">
    <property type="entry name" value="Periplasmic binding protein-like II"/>
    <property type="match status" value="1"/>
</dbReference>
<dbReference type="EMBL" id="CZRL01000099">
    <property type="protein sequence ID" value="CUS53918.1"/>
    <property type="molecule type" value="Genomic_DNA"/>
</dbReference>
<keyword evidence="2" id="KW-0813">Transport</keyword>
<dbReference type="InterPro" id="IPR051455">
    <property type="entry name" value="Bact_solute-bind_prot3"/>
</dbReference>
<keyword evidence="3" id="KW-0732">Signal</keyword>
<dbReference type="PANTHER" id="PTHR30085">
    <property type="entry name" value="AMINO ACID ABC TRANSPORTER PERMEASE"/>
    <property type="match status" value="1"/>
</dbReference>
<evidence type="ECO:0000256" key="3">
    <source>
        <dbReference type="ARBA" id="ARBA00022729"/>
    </source>
</evidence>
<reference evidence="5" key="1">
    <citation type="submission" date="2015-10" db="EMBL/GenBank/DDBJ databases">
        <authorList>
            <person name="Gilbert D.G."/>
        </authorList>
    </citation>
    <scope>NUCLEOTIDE SEQUENCE</scope>
</reference>
<evidence type="ECO:0000259" key="4">
    <source>
        <dbReference type="SMART" id="SM00062"/>
    </source>
</evidence>
<evidence type="ECO:0000256" key="1">
    <source>
        <dbReference type="ARBA" id="ARBA00010333"/>
    </source>
</evidence>
<organism evidence="5">
    <name type="scientific">hydrothermal vent metagenome</name>
    <dbReference type="NCBI Taxonomy" id="652676"/>
    <lineage>
        <taxon>unclassified sequences</taxon>
        <taxon>metagenomes</taxon>
        <taxon>ecological metagenomes</taxon>
    </lineage>
</organism>